<evidence type="ECO:0000313" key="2">
    <source>
        <dbReference type="Proteomes" id="UP000266975"/>
    </source>
</evidence>
<dbReference type="Proteomes" id="UP000266975">
    <property type="component" value="Unassembled WGS sequence"/>
</dbReference>
<sequence length="95" mass="10216">MCLALIAIPISNYPPITIGQCISMAIAQSELHLRRHSLSFSTPTLRTWAMGVGFNKGLVLRDSSSVQRTKSILLAMLLAEDVVLVAGQGIPPAWA</sequence>
<evidence type="ECO:0000313" key="1">
    <source>
        <dbReference type="EMBL" id="RNE48262.1"/>
    </source>
</evidence>
<keyword evidence="2" id="KW-1185">Reference proteome</keyword>
<proteinExistence type="predicted"/>
<dbReference type="AlphaFoldDB" id="A0A3M8K6R3"/>
<reference evidence="1 2" key="1">
    <citation type="submission" date="2018-02" db="EMBL/GenBank/DDBJ databases">
        <title>Corynebacterium alimpuense sp. nov., a marine obligate actinomycete isolated from sediments of Valparaiso bay, Chile.</title>
        <authorList>
            <person name="Claverias F."/>
            <person name="Gonzales-Siles L."/>
            <person name="Salva-Serra F."/>
            <person name="Inganaes E."/>
            <person name="Molin K."/>
            <person name="Cumsille A."/>
            <person name="Undabarrena A."/>
            <person name="Couve E."/>
            <person name="Moore E.R.B."/>
            <person name="Gomila M."/>
            <person name="Camara B."/>
        </authorList>
    </citation>
    <scope>NUCLEOTIDE SEQUENCE [LARGE SCALE GENOMIC DNA]</scope>
    <source>
        <strain evidence="1 2">CCUG 69366</strain>
    </source>
</reference>
<gene>
    <name evidence="1" type="ORF">C5L39_10440</name>
</gene>
<protein>
    <submittedName>
        <fullName evidence="1">Uncharacterized protein</fullName>
    </submittedName>
</protein>
<dbReference type="EMBL" id="PTJO01000006">
    <property type="protein sequence ID" value="RNE48262.1"/>
    <property type="molecule type" value="Genomic_DNA"/>
</dbReference>
<comment type="caution">
    <text evidence="1">The sequence shown here is derived from an EMBL/GenBank/DDBJ whole genome shotgun (WGS) entry which is preliminary data.</text>
</comment>
<accession>A0A3M8K6R3</accession>
<name>A0A3M8K6R3_9CORY</name>
<organism evidence="1 2">
    <name type="scientific">Corynebacterium alimapuense</name>
    <dbReference type="NCBI Taxonomy" id="1576874"/>
    <lineage>
        <taxon>Bacteria</taxon>
        <taxon>Bacillati</taxon>
        <taxon>Actinomycetota</taxon>
        <taxon>Actinomycetes</taxon>
        <taxon>Mycobacteriales</taxon>
        <taxon>Corynebacteriaceae</taxon>
        <taxon>Corynebacterium</taxon>
    </lineage>
</organism>